<evidence type="ECO:0000256" key="4">
    <source>
        <dbReference type="ARBA" id="ARBA00022917"/>
    </source>
</evidence>
<dbReference type="PANTHER" id="PTHR15239:SF6">
    <property type="entry name" value="RIBOSOME QUALITY CONTROL COMPLEX SUBUNIT NEMF"/>
    <property type="match status" value="1"/>
</dbReference>
<comment type="caution">
    <text evidence="7">The sequence shown here is derived from an EMBL/GenBank/DDBJ whole genome shotgun (WGS) entry which is preliminary data.</text>
</comment>
<dbReference type="OrthoDB" id="9766163at2"/>
<evidence type="ECO:0000256" key="2">
    <source>
        <dbReference type="ARBA" id="ARBA00022730"/>
    </source>
</evidence>
<dbReference type="GO" id="GO:0019843">
    <property type="term" value="F:rRNA binding"/>
    <property type="evidence" value="ECO:0007669"/>
    <property type="project" value="UniProtKB-UniRule"/>
</dbReference>
<dbReference type="InterPro" id="IPR051608">
    <property type="entry name" value="RQC_Subunit_NEMF"/>
</dbReference>
<dbReference type="GO" id="GO:0043023">
    <property type="term" value="F:ribosomal large subunit binding"/>
    <property type="evidence" value="ECO:0007669"/>
    <property type="project" value="UniProtKB-UniRule"/>
</dbReference>
<dbReference type="Gene3D" id="2.30.310.10">
    <property type="entry name" value="ibrinogen binding protein from staphylococcus aureus domain"/>
    <property type="match status" value="1"/>
</dbReference>
<dbReference type="FunFam" id="2.30.310.10:FF:000004">
    <property type="entry name" value="Fibronectin-binding protein A"/>
    <property type="match status" value="1"/>
</dbReference>
<dbReference type="EMBL" id="QFFZ01000029">
    <property type="protein sequence ID" value="TEB10269.1"/>
    <property type="molecule type" value="Genomic_DNA"/>
</dbReference>
<feature type="domain" description="NFACT RNA-binding" evidence="6">
    <location>
        <begin position="467"/>
        <end position="561"/>
    </location>
</feature>
<dbReference type="Pfam" id="PF05833">
    <property type="entry name" value="NFACT_N"/>
    <property type="match status" value="1"/>
</dbReference>
<name>A0A4Y7RNE8_9FIRM</name>
<keyword evidence="8" id="KW-1185">Reference proteome</keyword>
<evidence type="ECO:0000256" key="1">
    <source>
        <dbReference type="ARBA" id="ARBA00022555"/>
    </source>
</evidence>
<dbReference type="GO" id="GO:0000049">
    <property type="term" value="F:tRNA binding"/>
    <property type="evidence" value="ECO:0007669"/>
    <property type="project" value="UniProtKB-UniRule"/>
</dbReference>
<dbReference type="Pfam" id="PF05670">
    <property type="entry name" value="NFACT-R_1"/>
    <property type="match status" value="1"/>
</dbReference>
<dbReference type="AlphaFoldDB" id="A0A4Y7RNE8"/>
<accession>A0A4Y7RNE8</accession>
<keyword evidence="3 5" id="KW-0694">RNA-binding</keyword>
<protein>
    <recommendedName>
        <fullName evidence="5">Rqc2 homolog RqcH</fullName>
        <shortName evidence="5">RqcH</shortName>
    </recommendedName>
</protein>
<gene>
    <name evidence="5" type="primary">rqcH</name>
    <name evidence="7" type="ORF">Pmgp_02466</name>
</gene>
<dbReference type="GO" id="GO:0072344">
    <property type="term" value="P:rescue of stalled ribosome"/>
    <property type="evidence" value="ECO:0007669"/>
    <property type="project" value="UniProtKB-UniRule"/>
</dbReference>
<organism evidence="7 8">
    <name type="scientific">Pelotomaculum propionicicum</name>
    <dbReference type="NCBI Taxonomy" id="258475"/>
    <lineage>
        <taxon>Bacteria</taxon>
        <taxon>Bacillati</taxon>
        <taxon>Bacillota</taxon>
        <taxon>Clostridia</taxon>
        <taxon>Eubacteriales</taxon>
        <taxon>Desulfotomaculaceae</taxon>
        <taxon>Pelotomaculum</taxon>
    </lineage>
</organism>
<dbReference type="PANTHER" id="PTHR15239">
    <property type="entry name" value="NUCLEAR EXPORT MEDIATOR FACTOR NEMF"/>
    <property type="match status" value="1"/>
</dbReference>
<dbReference type="Proteomes" id="UP000297597">
    <property type="component" value="Unassembled WGS sequence"/>
</dbReference>
<dbReference type="GO" id="GO:1990112">
    <property type="term" value="C:RQC complex"/>
    <property type="evidence" value="ECO:0007669"/>
    <property type="project" value="TreeGrafter"/>
</dbReference>
<keyword evidence="1 5" id="KW-0820">tRNA-binding</keyword>
<comment type="function">
    <text evidence="5">Key component of the ribosome quality control system (RQC), a ribosome-associated complex that mediates the extraction of incompletely synthesized nascent chains from stalled ribosomes and their subsequent degradation. RqcH recruits Ala-charged tRNA, and with RqcP directs the elongation of stalled nascent chains on 50S ribosomal subunits, leading to non-templated C-terminal alanine extensions (Ala tail). The Ala tail promotes nascent chain degradation. May add between 1 and at least 8 Ala residues. Binds to stalled 50S ribosomal subunits.</text>
</comment>
<evidence type="ECO:0000259" key="6">
    <source>
        <dbReference type="Pfam" id="PF05670"/>
    </source>
</evidence>
<evidence type="ECO:0000256" key="3">
    <source>
        <dbReference type="ARBA" id="ARBA00022884"/>
    </source>
</evidence>
<sequence length="594" mass="66564">MPFDGLVLKAVCGELEEKLLGGRIERIYQPGKMELLILVHKPGARQKLFLSADARNARAHLTATSRENPAAPPLFCMVLRKHLEGGRLTGFSQPGLERVLVIKIDARDEFGRPAEKHLVCEIMGKHSNIILLDPSTNIIIDGIKRYSHAVSRFREVLPGRSYLFPPSQEKLDPLTLNEEGFRQACLDSPLDTPLPNLLQKRFEGLSTVTCREIVYRTGLPLETLLDHCGDYELRLIWQEFTKIIDQAGTGHFEPCLTAGRKGEPLDFAALDLSHTGQKRKHGEMNFLLDLYFAALESKERLERQRSSLAALINKETARVEKKLDLYAAGIDETAGLERLGLYGELLTANLYRLKQGLTEVTLENYHEEESPPVTIPLDPLRTPVENAQSFFKKYQKAKNTRTALSSLHAQALDELAYLDSIRTSLDQAAGLSELAEIKQELLDQKYLKPQSPGPVTHKSKKEKHVPKPFSFQSSDGFVLLVGKNNKQNDYLTMKIARDDDIWLHAKDIPGAHVIIRAEGKEPPPSTLAEAAGLAAFFSKARKSRNVPVDYTMKKHVHKPNGSRPGMVIYVRQKTIMAAPNEELVERLSSPQADQ</sequence>
<proteinExistence type="inferred from homology"/>
<keyword evidence="2 5" id="KW-0699">rRNA-binding</keyword>
<evidence type="ECO:0000313" key="8">
    <source>
        <dbReference type="Proteomes" id="UP000297597"/>
    </source>
</evidence>
<reference evidence="7 8" key="1">
    <citation type="journal article" date="2018" name="Environ. Microbiol.">
        <title>Novel energy conservation strategies and behaviour of Pelotomaculum schinkii driving syntrophic propionate catabolism.</title>
        <authorList>
            <person name="Hidalgo-Ahumada C.A.P."/>
            <person name="Nobu M.K."/>
            <person name="Narihiro T."/>
            <person name="Tamaki H."/>
            <person name="Liu W.T."/>
            <person name="Kamagata Y."/>
            <person name="Stams A.J.M."/>
            <person name="Imachi H."/>
            <person name="Sousa D.Z."/>
        </authorList>
    </citation>
    <scope>NUCLEOTIDE SEQUENCE [LARGE SCALE GENOMIC DNA]</scope>
    <source>
        <strain evidence="7 8">MGP</strain>
    </source>
</reference>
<dbReference type="RefSeq" id="WP_134214290.1">
    <property type="nucleotide sequence ID" value="NZ_QFFZ01000029.1"/>
</dbReference>
<evidence type="ECO:0000313" key="7">
    <source>
        <dbReference type="EMBL" id="TEB10269.1"/>
    </source>
</evidence>
<dbReference type="InterPro" id="IPR043682">
    <property type="entry name" value="RqcH_bacterial"/>
</dbReference>
<keyword evidence="4 5" id="KW-0648">Protein biosynthesis</keyword>
<dbReference type="InterPro" id="IPR008532">
    <property type="entry name" value="NFACT_RNA-bd"/>
</dbReference>
<comment type="subunit">
    <text evidence="5">Associates with stalled 50S ribosomal subunits. Binds to RqcP.</text>
</comment>
<evidence type="ECO:0000256" key="5">
    <source>
        <dbReference type="HAMAP-Rule" id="MF_00844"/>
    </source>
</evidence>
<dbReference type="HAMAP" id="MF_00844_B">
    <property type="entry name" value="RqcH_B"/>
    <property type="match status" value="1"/>
</dbReference>
<comment type="similarity">
    <text evidence="5">Belongs to the NEMF family.</text>
</comment>